<dbReference type="Proteomes" id="UP000885748">
    <property type="component" value="Unassembled WGS sequence"/>
</dbReference>
<dbReference type="PANTHER" id="PTHR14969:SF62">
    <property type="entry name" value="DECAPRENYLPHOSPHORYL-5-PHOSPHORIBOSE PHOSPHATASE RV3807C-RELATED"/>
    <property type="match status" value="1"/>
</dbReference>
<evidence type="ECO:0000256" key="3">
    <source>
        <dbReference type="ARBA" id="ARBA00022475"/>
    </source>
</evidence>
<dbReference type="Pfam" id="PF01569">
    <property type="entry name" value="PAP2"/>
    <property type="match status" value="1"/>
</dbReference>
<evidence type="ECO:0000256" key="4">
    <source>
        <dbReference type="ARBA" id="ARBA00022692"/>
    </source>
</evidence>
<dbReference type="EC" id="3.6.1.27" evidence="2"/>
<dbReference type="AlphaFoldDB" id="A0A831R1H9"/>
<feature type="transmembrane region" description="Helical" evidence="10">
    <location>
        <begin position="45"/>
        <end position="68"/>
    </location>
</feature>
<feature type="domain" description="Phosphatidic acid phosphatase type 2/haloperoxidase" evidence="11">
    <location>
        <begin position="77"/>
        <end position="185"/>
    </location>
</feature>
<evidence type="ECO:0000313" key="12">
    <source>
        <dbReference type="EMBL" id="HEA51395.1"/>
    </source>
</evidence>
<dbReference type="Gene3D" id="1.20.144.10">
    <property type="entry name" value="Phosphatidic acid phosphatase type 2/haloperoxidase"/>
    <property type="match status" value="1"/>
</dbReference>
<comment type="catalytic activity">
    <reaction evidence="9">
        <text>di-trans,octa-cis-undecaprenyl diphosphate + H2O = di-trans,octa-cis-undecaprenyl phosphate + phosphate + H(+)</text>
        <dbReference type="Rhea" id="RHEA:28094"/>
        <dbReference type="ChEBI" id="CHEBI:15377"/>
        <dbReference type="ChEBI" id="CHEBI:15378"/>
        <dbReference type="ChEBI" id="CHEBI:43474"/>
        <dbReference type="ChEBI" id="CHEBI:58405"/>
        <dbReference type="ChEBI" id="CHEBI:60392"/>
        <dbReference type="EC" id="3.6.1.27"/>
    </reaction>
</comment>
<comment type="caution">
    <text evidence="12">The sequence shown here is derived from an EMBL/GenBank/DDBJ whole genome shotgun (WGS) entry which is preliminary data.</text>
</comment>
<reference evidence="12" key="1">
    <citation type="journal article" date="2020" name="mSystems">
        <title>Genome- and Community-Level Interaction Insights into Carbon Utilization and Element Cycling Functions of Hydrothermarchaeota in Hydrothermal Sediment.</title>
        <authorList>
            <person name="Zhou Z."/>
            <person name="Liu Y."/>
            <person name="Xu W."/>
            <person name="Pan J."/>
            <person name="Luo Z.H."/>
            <person name="Li M."/>
        </authorList>
    </citation>
    <scope>NUCLEOTIDE SEQUENCE [LARGE SCALE GENOMIC DNA]</scope>
    <source>
        <strain evidence="12">HyVt-357</strain>
    </source>
</reference>
<sequence>MAPIRPPTRPAISKASRFFESADQREYALCQCINRMVRFRPVRRYFQLVSWLGNGWLWYALILSIPFIRPEAGIGLALLMTLTGLTCTLTYKFLKRWLIRERPFISFPSIDCGTPPLDRYSFPSGHTLHAACFQTMLFLTTPELALTVFPFTVSVATSRIVLGLHYPTDVLAGALIGGLMGYLSTLHLLCGFLALFSG</sequence>
<evidence type="ECO:0000256" key="7">
    <source>
        <dbReference type="ARBA" id="ARBA00023136"/>
    </source>
</evidence>
<keyword evidence="5" id="KW-0378">Hydrolase</keyword>
<dbReference type="EMBL" id="DRGY01000030">
    <property type="protein sequence ID" value="HEA51395.1"/>
    <property type="molecule type" value="Genomic_DNA"/>
</dbReference>
<dbReference type="PANTHER" id="PTHR14969">
    <property type="entry name" value="SPHINGOSINE-1-PHOSPHATE PHOSPHOHYDROLASE"/>
    <property type="match status" value="1"/>
</dbReference>
<evidence type="ECO:0000256" key="8">
    <source>
        <dbReference type="ARBA" id="ARBA00032707"/>
    </source>
</evidence>
<dbReference type="GO" id="GO:0005886">
    <property type="term" value="C:plasma membrane"/>
    <property type="evidence" value="ECO:0007669"/>
    <property type="project" value="UniProtKB-SubCell"/>
</dbReference>
<evidence type="ECO:0000256" key="2">
    <source>
        <dbReference type="ARBA" id="ARBA00012374"/>
    </source>
</evidence>
<gene>
    <name evidence="12" type="ORF">ENI00_03550</name>
</gene>
<keyword evidence="7 10" id="KW-0472">Membrane</keyword>
<comment type="subcellular location">
    <subcellularLocation>
        <location evidence="1">Cell membrane</location>
        <topology evidence="1">Multi-pass membrane protein</topology>
    </subcellularLocation>
</comment>
<dbReference type="GO" id="GO:0050380">
    <property type="term" value="F:undecaprenyl-diphosphatase activity"/>
    <property type="evidence" value="ECO:0007669"/>
    <property type="project" value="UniProtKB-EC"/>
</dbReference>
<feature type="transmembrane region" description="Helical" evidence="10">
    <location>
        <begin position="170"/>
        <end position="196"/>
    </location>
</feature>
<evidence type="ECO:0000256" key="1">
    <source>
        <dbReference type="ARBA" id="ARBA00004651"/>
    </source>
</evidence>
<evidence type="ECO:0000259" key="11">
    <source>
        <dbReference type="SMART" id="SM00014"/>
    </source>
</evidence>
<feature type="transmembrane region" description="Helical" evidence="10">
    <location>
        <begin position="144"/>
        <end position="164"/>
    </location>
</feature>
<dbReference type="InterPro" id="IPR000326">
    <property type="entry name" value="PAP2/HPO"/>
</dbReference>
<evidence type="ECO:0000256" key="10">
    <source>
        <dbReference type="SAM" id="Phobius"/>
    </source>
</evidence>
<dbReference type="SMART" id="SM00014">
    <property type="entry name" value="acidPPc"/>
    <property type="match status" value="1"/>
</dbReference>
<organism evidence="12">
    <name type="scientific">Marinobacter antarcticus</name>
    <dbReference type="NCBI Taxonomy" id="564117"/>
    <lineage>
        <taxon>Bacteria</taxon>
        <taxon>Pseudomonadati</taxon>
        <taxon>Pseudomonadota</taxon>
        <taxon>Gammaproteobacteria</taxon>
        <taxon>Pseudomonadales</taxon>
        <taxon>Marinobacteraceae</taxon>
        <taxon>Marinobacter</taxon>
    </lineage>
</organism>
<dbReference type="CDD" id="cd01610">
    <property type="entry name" value="PAP2_like"/>
    <property type="match status" value="1"/>
</dbReference>
<proteinExistence type="predicted"/>
<evidence type="ECO:0000256" key="9">
    <source>
        <dbReference type="ARBA" id="ARBA00047594"/>
    </source>
</evidence>
<keyword evidence="3" id="KW-1003">Cell membrane</keyword>
<feature type="transmembrane region" description="Helical" evidence="10">
    <location>
        <begin position="74"/>
        <end position="94"/>
    </location>
</feature>
<dbReference type="InterPro" id="IPR036938">
    <property type="entry name" value="PAP2/HPO_sf"/>
</dbReference>
<keyword evidence="4 10" id="KW-0812">Transmembrane</keyword>
<protein>
    <recommendedName>
        <fullName evidence="2">undecaprenyl-diphosphate phosphatase</fullName>
        <ecNumber evidence="2">3.6.1.27</ecNumber>
    </recommendedName>
    <alternativeName>
        <fullName evidence="8">Undecaprenyl pyrophosphate phosphatase</fullName>
    </alternativeName>
</protein>
<dbReference type="SUPFAM" id="SSF48317">
    <property type="entry name" value="Acid phosphatase/Vanadium-dependent haloperoxidase"/>
    <property type="match status" value="1"/>
</dbReference>
<accession>A0A831R1H9</accession>
<keyword evidence="6 10" id="KW-1133">Transmembrane helix</keyword>
<name>A0A831R1H9_9GAMM</name>
<evidence type="ECO:0000256" key="5">
    <source>
        <dbReference type="ARBA" id="ARBA00022801"/>
    </source>
</evidence>
<evidence type="ECO:0000256" key="6">
    <source>
        <dbReference type="ARBA" id="ARBA00022989"/>
    </source>
</evidence>